<feature type="compositionally biased region" description="Basic and acidic residues" evidence="13">
    <location>
        <begin position="35"/>
        <end position="47"/>
    </location>
</feature>
<feature type="compositionally biased region" description="Basic and acidic residues" evidence="13">
    <location>
        <begin position="1"/>
        <end position="10"/>
    </location>
</feature>
<dbReference type="FunFam" id="3.30.200.20:FF:000074">
    <property type="entry name" value="cyclin-dependent kinase 12 isoform X2"/>
    <property type="match status" value="1"/>
</dbReference>
<comment type="catalytic activity">
    <reaction evidence="9">
        <text>L-threonyl-[protein] + ATP = O-phospho-L-threonyl-[protein] + ADP + H(+)</text>
        <dbReference type="Rhea" id="RHEA:46608"/>
        <dbReference type="Rhea" id="RHEA-COMP:11060"/>
        <dbReference type="Rhea" id="RHEA-COMP:11605"/>
        <dbReference type="ChEBI" id="CHEBI:15378"/>
        <dbReference type="ChEBI" id="CHEBI:30013"/>
        <dbReference type="ChEBI" id="CHEBI:30616"/>
        <dbReference type="ChEBI" id="CHEBI:61977"/>
        <dbReference type="ChEBI" id="CHEBI:456216"/>
        <dbReference type="EC" id="2.7.11.22"/>
    </reaction>
</comment>
<evidence type="ECO:0000256" key="13">
    <source>
        <dbReference type="SAM" id="MobiDB-lite"/>
    </source>
</evidence>
<dbReference type="PANTHER" id="PTHR24056:SF546">
    <property type="entry name" value="CYCLIN-DEPENDENT KINASE 12"/>
    <property type="match status" value="1"/>
</dbReference>
<keyword evidence="16" id="KW-1185">Reference proteome</keyword>
<dbReference type="GO" id="GO:0004740">
    <property type="term" value="F:pyruvate dehydrogenase (acetyl-transferring) kinase activity"/>
    <property type="evidence" value="ECO:0007669"/>
    <property type="project" value="UniProtKB-EC"/>
</dbReference>
<comment type="catalytic activity">
    <reaction evidence="10">
        <text>L-seryl-[protein] + ATP = O-phospho-L-seryl-[protein] + ADP + H(+)</text>
        <dbReference type="Rhea" id="RHEA:17989"/>
        <dbReference type="Rhea" id="RHEA-COMP:9863"/>
        <dbReference type="Rhea" id="RHEA-COMP:11604"/>
        <dbReference type="ChEBI" id="CHEBI:15378"/>
        <dbReference type="ChEBI" id="CHEBI:29999"/>
        <dbReference type="ChEBI" id="CHEBI:30616"/>
        <dbReference type="ChEBI" id="CHEBI:83421"/>
        <dbReference type="ChEBI" id="CHEBI:456216"/>
        <dbReference type="EC" id="2.7.11.22"/>
    </reaction>
</comment>
<dbReference type="EMBL" id="MU825404">
    <property type="protein sequence ID" value="KAJ7391951.1"/>
    <property type="molecule type" value="Genomic_DNA"/>
</dbReference>
<dbReference type="SUPFAM" id="SSF56112">
    <property type="entry name" value="Protein kinase-like (PK-like)"/>
    <property type="match status" value="1"/>
</dbReference>
<dbReference type="GO" id="GO:0004693">
    <property type="term" value="F:cyclin-dependent protein serine/threonine kinase activity"/>
    <property type="evidence" value="ECO:0007669"/>
    <property type="project" value="UniProtKB-EC"/>
</dbReference>
<feature type="compositionally biased region" description="Polar residues" evidence="13">
    <location>
        <begin position="873"/>
        <end position="883"/>
    </location>
</feature>
<dbReference type="InterPro" id="IPR008271">
    <property type="entry name" value="Ser/Thr_kinase_AS"/>
</dbReference>
<dbReference type="InterPro" id="IPR017441">
    <property type="entry name" value="Protein_kinase_ATP_BS"/>
</dbReference>
<gene>
    <name evidence="15" type="primary">CDK12</name>
    <name evidence="15" type="ORF">OS493_016258</name>
</gene>
<comment type="similarity">
    <text evidence="2">Belongs to the protein kinase superfamily. CMGC Ser/Thr protein kinase family. CDC2/CDKX subfamily.</text>
</comment>
<evidence type="ECO:0000259" key="14">
    <source>
        <dbReference type="PROSITE" id="PS50011"/>
    </source>
</evidence>
<evidence type="ECO:0000256" key="4">
    <source>
        <dbReference type="ARBA" id="ARBA00022679"/>
    </source>
</evidence>
<feature type="compositionally biased region" description="Polar residues" evidence="13">
    <location>
        <begin position="283"/>
        <end position="301"/>
    </location>
</feature>
<dbReference type="Gene3D" id="1.10.510.10">
    <property type="entry name" value="Transferase(Phosphotransferase) domain 1"/>
    <property type="match status" value="1"/>
</dbReference>
<evidence type="ECO:0000256" key="12">
    <source>
        <dbReference type="PROSITE-ProRule" id="PRU10141"/>
    </source>
</evidence>
<organism evidence="15 16">
    <name type="scientific">Desmophyllum pertusum</name>
    <dbReference type="NCBI Taxonomy" id="174260"/>
    <lineage>
        <taxon>Eukaryota</taxon>
        <taxon>Metazoa</taxon>
        <taxon>Cnidaria</taxon>
        <taxon>Anthozoa</taxon>
        <taxon>Hexacorallia</taxon>
        <taxon>Scleractinia</taxon>
        <taxon>Caryophylliina</taxon>
        <taxon>Caryophylliidae</taxon>
        <taxon>Desmophyllum</taxon>
    </lineage>
</organism>
<feature type="compositionally biased region" description="Polar residues" evidence="13">
    <location>
        <begin position="370"/>
        <end position="379"/>
    </location>
</feature>
<evidence type="ECO:0000313" key="16">
    <source>
        <dbReference type="Proteomes" id="UP001163046"/>
    </source>
</evidence>
<dbReference type="PROSITE" id="PS00107">
    <property type="entry name" value="PROTEIN_KINASE_ATP"/>
    <property type="match status" value="1"/>
</dbReference>
<feature type="compositionally biased region" description="Basic and acidic residues" evidence="13">
    <location>
        <begin position="380"/>
        <end position="392"/>
    </location>
</feature>
<evidence type="ECO:0000256" key="8">
    <source>
        <dbReference type="ARBA" id="ARBA00023242"/>
    </source>
</evidence>
<feature type="compositionally biased region" description="Low complexity" evidence="13">
    <location>
        <begin position="63"/>
        <end position="77"/>
    </location>
</feature>
<name>A0A9X0A1X4_9CNID</name>
<dbReference type="GO" id="GO:0008024">
    <property type="term" value="C:cyclin/CDK positive transcription elongation factor complex"/>
    <property type="evidence" value="ECO:0007669"/>
    <property type="project" value="TreeGrafter"/>
</dbReference>
<dbReference type="FunFam" id="1.10.510.10:FF:000415">
    <property type="entry name" value="CMGC/CDK/CRK7 protein kinase, variant"/>
    <property type="match status" value="1"/>
</dbReference>
<comment type="catalytic activity">
    <reaction evidence="11">
        <text>[DNA-directed RNA polymerase] + ATP = phospho-[DNA-directed RNA polymerase] + ADP + H(+)</text>
        <dbReference type="Rhea" id="RHEA:10216"/>
        <dbReference type="Rhea" id="RHEA-COMP:11321"/>
        <dbReference type="Rhea" id="RHEA-COMP:11322"/>
        <dbReference type="ChEBI" id="CHEBI:15378"/>
        <dbReference type="ChEBI" id="CHEBI:30616"/>
        <dbReference type="ChEBI" id="CHEBI:43176"/>
        <dbReference type="ChEBI" id="CHEBI:68546"/>
        <dbReference type="ChEBI" id="CHEBI:456216"/>
        <dbReference type="EC" id="2.7.11.23"/>
    </reaction>
</comment>
<evidence type="ECO:0000313" key="15">
    <source>
        <dbReference type="EMBL" id="KAJ7391951.1"/>
    </source>
</evidence>
<feature type="compositionally biased region" description="Basic and acidic residues" evidence="13">
    <location>
        <begin position="302"/>
        <end position="349"/>
    </location>
</feature>
<dbReference type="GO" id="GO:0030332">
    <property type="term" value="F:cyclin binding"/>
    <property type="evidence" value="ECO:0007669"/>
    <property type="project" value="TreeGrafter"/>
</dbReference>
<dbReference type="InterPro" id="IPR000719">
    <property type="entry name" value="Prot_kinase_dom"/>
</dbReference>
<dbReference type="GO" id="GO:0008353">
    <property type="term" value="F:RNA polymerase II CTD heptapeptide repeat kinase activity"/>
    <property type="evidence" value="ECO:0007669"/>
    <property type="project" value="UniProtKB-EC"/>
</dbReference>
<dbReference type="Proteomes" id="UP001163046">
    <property type="component" value="Unassembled WGS sequence"/>
</dbReference>
<feature type="compositionally biased region" description="Basic residues" evidence="13">
    <location>
        <begin position="241"/>
        <end position="252"/>
    </location>
</feature>
<evidence type="ECO:0000256" key="11">
    <source>
        <dbReference type="ARBA" id="ARBA00049280"/>
    </source>
</evidence>
<evidence type="ECO:0000256" key="10">
    <source>
        <dbReference type="ARBA" id="ARBA00048367"/>
    </source>
</evidence>
<feature type="compositionally biased region" description="Pro residues" evidence="13">
    <location>
        <begin position="428"/>
        <end position="445"/>
    </location>
</feature>
<keyword evidence="7 12" id="KW-0067">ATP-binding</keyword>
<comment type="caution">
    <text evidence="15">The sequence shown here is derived from an EMBL/GenBank/DDBJ whole genome shotgun (WGS) entry which is preliminary data.</text>
</comment>
<dbReference type="AlphaFoldDB" id="A0A9X0A1X4"/>
<dbReference type="PROSITE" id="PS50011">
    <property type="entry name" value="PROTEIN_KINASE_DOM"/>
    <property type="match status" value="1"/>
</dbReference>
<dbReference type="GO" id="GO:0005524">
    <property type="term" value="F:ATP binding"/>
    <property type="evidence" value="ECO:0007669"/>
    <property type="project" value="UniProtKB-UniRule"/>
</dbReference>
<feature type="region of interest" description="Disordered" evidence="13">
    <location>
        <begin position="1"/>
        <end position="519"/>
    </location>
</feature>
<feature type="compositionally biased region" description="Basic residues" evidence="13">
    <location>
        <begin position="78"/>
        <end position="90"/>
    </location>
</feature>
<dbReference type="PROSITE" id="PS00108">
    <property type="entry name" value="PROTEIN_KINASE_ST"/>
    <property type="match status" value="1"/>
</dbReference>
<protein>
    <submittedName>
        <fullName evidence="15">Cyclin-dependent kinase 12</fullName>
        <ecNumber evidence="15">2.7.11.2</ecNumber>
    </submittedName>
</protein>
<keyword evidence="6 15" id="KW-0418">Kinase</keyword>
<dbReference type="PANTHER" id="PTHR24056">
    <property type="entry name" value="CELL DIVISION PROTEIN KINASE"/>
    <property type="match status" value="1"/>
</dbReference>
<dbReference type="CDD" id="cd07864">
    <property type="entry name" value="STKc_CDK12"/>
    <property type="match status" value="1"/>
</dbReference>
<evidence type="ECO:0000256" key="5">
    <source>
        <dbReference type="ARBA" id="ARBA00022741"/>
    </source>
</evidence>
<evidence type="ECO:0000256" key="2">
    <source>
        <dbReference type="ARBA" id="ARBA00006485"/>
    </source>
</evidence>
<evidence type="ECO:0000256" key="1">
    <source>
        <dbReference type="ARBA" id="ARBA00004123"/>
    </source>
</evidence>
<feature type="compositionally biased region" description="Polar residues" evidence="13">
    <location>
        <begin position="140"/>
        <end position="149"/>
    </location>
</feature>
<feature type="compositionally biased region" description="Polar residues" evidence="13">
    <location>
        <begin position="253"/>
        <end position="262"/>
    </location>
</feature>
<dbReference type="Pfam" id="PF00069">
    <property type="entry name" value="Pkinase"/>
    <property type="match status" value="1"/>
</dbReference>
<feature type="region of interest" description="Disordered" evidence="13">
    <location>
        <begin position="852"/>
        <end position="888"/>
    </location>
</feature>
<evidence type="ECO:0000256" key="3">
    <source>
        <dbReference type="ARBA" id="ARBA00022527"/>
    </source>
</evidence>
<comment type="subcellular location">
    <subcellularLocation>
        <location evidence="1">Nucleus</location>
    </subcellularLocation>
</comment>
<feature type="compositionally biased region" description="Basic residues" evidence="13">
    <location>
        <begin position="16"/>
        <end position="34"/>
    </location>
</feature>
<feature type="compositionally biased region" description="Pro residues" evidence="13">
    <location>
        <begin position="399"/>
        <end position="421"/>
    </location>
</feature>
<feature type="compositionally biased region" description="Basic residues" evidence="13">
    <location>
        <begin position="99"/>
        <end position="108"/>
    </location>
</feature>
<feature type="binding site" evidence="12">
    <location>
        <position position="555"/>
    </location>
    <ligand>
        <name>ATP</name>
        <dbReference type="ChEBI" id="CHEBI:30616"/>
    </ligand>
</feature>
<keyword evidence="5 12" id="KW-0547">Nucleotide-binding</keyword>
<keyword evidence="4 15" id="KW-0808">Transferase</keyword>
<dbReference type="InterPro" id="IPR050108">
    <property type="entry name" value="CDK"/>
</dbReference>
<accession>A0A9X0A1X4</accession>
<feature type="compositionally biased region" description="Low complexity" evidence="13">
    <location>
        <begin position="204"/>
        <end position="221"/>
    </location>
</feature>
<evidence type="ECO:0000256" key="7">
    <source>
        <dbReference type="ARBA" id="ARBA00022840"/>
    </source>
</evidence>
<feature type="compositionally biased region" description="Basic and acidic residues" evidence="13">
    <location>
        <begin position="460"/>
        <end position="469"/>
    </location>
</feature>
<dbReference type="EC" id="2.7.11.2" evidence="15"/>
<keyword evidence="8" id="KW-0539">Nucleus</keyword>
<feature type="compositionally biased region" description="Low complexity" evidence="13">
    <location>
        <begin position="486"/>
        <end position="502"/>
    </location>
</feature>
<dbReference type="GO" id="GO:0032968">
    <property type="term" value="P:positive regulation of transcription elongation by RNA polymerase II"/>
    <property type="evidence" value="ECO:0007669"/>
    <property type="project" value="TreeGrafter"/>
</dbReference>
<sequence>MPSSRNEKESSPTARNHSKSKKSSHKQKKHKKRPKTEASAEKLKGQYEDISSASEETEGLLVPKYSSISRSPSPVASKKSKANVKRKKAKKENAVQGSSKKRKKHGKTSMHLPRPEGPSLSSVPRSKWEDVPPSPKPPQSKDTYQQYSPSVPKKRGSESPHVPRAYRPKSPSTSPNRGRPPFSHGHSWSRSPSPPHRTRRRSPIRTYRSPSRSPNYRSPARPFAPSGHHLPSPPYRNSGFKNRHNQRKRGRSRSLTPPQSVRTHSRSRPYRGTPRSPDVHQSAYKSGSKNTSWQRSSSSRNDTTRQTDTKSTNRDSKEKPSTTKDNLFKSKNRVETVDGVKRNLMKDSVNKPPMPKLELNVKESPANGPITESNTSSSRVKTETEEVKKISHSESTPALPLPPLNEPAAPPLPSEEPPPLPPDEEKPPPPPAPTLPPLPLPPELPGTPGESPTSYSPRSLEGKLPESPKSDQQSLPPLRPLKDADGSGMPSISGPSSRSGTPLSTPDTTPKTPAESEWGERCVDMFQIIDQVGEGTYGQVYKAKDKITGELVALKKVRTDNEKEGFPITAVREIKILRQLNHPNIVNLKEIVTDKPNALDFRKDKGGFYLVFEYLDHDLMGVLESGLVHFTEDHIKSFTKQLLDGLNYCHRKNFLHRDIKCSNILLSNKGEIKLADFGLARLYEADERRPYTNKVITLWYRPPELLLGEERYGPGIDIWSVGCILGELFTKKPIFPALQEIGQLELISRICGTPMPAVWPDVIHLPHFHTIKPKKQYRRRLKEEFNFMPADALDLFDRMLTLDPSKRITAEESLQHPFLKDIVCENISPPSLPTWQDCHEMWCKKRRRKGGEGKAAAEDGGSSSKQTKRESVSDTLEPSNNPLYNRHQRNRQRAHCRLLKRRRLFCVDRALRQSRWKPKTLQLMLTLQETDIPCMIENKPLSIHIPERTQRPRTYRIRIINVITQGTIQKALLPTTLIRRLWMSIHIRIPETELITAAEAVGIPNLVCTMNSCPHQQIKQSTPILTSIDITVTQMEAVTKNTSHHRHHRDTEMNQRHTFIESVIQITFLISVKFSITMTHSMIATL</sequence>
<dbReference type="Gene3D" id="3.30.200.20">
    <property type="entry name" value="Phosphorylase Kinase, domain 1"/>
    <property type="match status" value="1"/>
</dbReference>
<feature type="domain" description="Protein kinase" evidence="14">
    <location>
        <begin position="526"/>
        <end position="819"/>
    </location>
</feature>
<dbReference type="OrthoDB" id="28397at2759"/>
<dbReference type="SMART" id="SM00220">
    <property type="entry name" value="S_TKc"/>
    <property type="match status" value="1"/>
</dbReference>
<keyword evidence="3" id="KW-0723">Serine/threonine-protein kinase</keyword>
<reference evidence="15" key="1">
    <citation type="submission" date="2023-01" db="EMBL/GenBank/DDBJ databases">
        <title>Genome assembly of the deep-sea coral Lophelia pertusa.</title>
        <authorList>
            <person name="Herrera S."/>
            <person name="Cordes E."/>
        </authorList>
    </citation>
    <scope>NUCLEOTIDE SEQUENCE</scope>
    <source>
        <strain evidence="15">USNM1676648</strain>
        <tissue evidence="15">Polyp</tissue>
    </source>
</reference>
<proteinExistence type="inferred from homology"/>
<evidence type="ECO:0000256" key="9">
    <source>
        <dbReference type="ARBA" id="ARBA00047811"/>
    </source>
</evidence>
<dbReference type="InterPro" id="IPR011009">
    <property type="entry name" value="Kinase-like_dom_sf"/>
</dbReference>
<evidence type="ECO:0000256" key="6">
    <source>
        <dbReference type="ARBA" id="ARBA00022777"/>
    </source>
</evidence>